<protein>
    <submittedName>
        <fullName evidence="8">Uncharacterized protein</fullName>
    </submittedName>
</protein>
<evidence type="ECO:0000256" key="1">
    <source>
        <dbReference type="ARBA" id="ARBA00004196"/>
    </source>
</evidence>
<reference evidence="8 10" key="1">
    <citation type="journal article" date="2019" name="Nat. Med.">
        <title>A library of human gut bacterial isolates paired with longitudinal multiomics data enables mechanistic microbiome research.</title>
        <authorList>
            <person name="Poyet M."/>
            <person name="Groussin M."/>
            <person name="Gibbons S.M."/>
            <person name="Avila-Pacheco J."/>
            <person name="Jiang X."/>
            <person name="Kearney S.M."/>
            <person name="Perrotta A.R."/>
            <person name="Berdy B."/>
            <person name="Zhao S."/>
            <person name="Lieberman T.D."/>
            <person name="Swanson P.K."/>
            <person name="Smith M."/>
            <person name="Roesemann S."/>
            <person name="Alexander J.E."/>
            <person name="Rich S.A."/>
            <person name="Livny J."/>
            <person name="Vlamakis H."/>
            <person name="Clish C."/>
            <person name="Bullock K."/>
            <person name="Deik A."/>
            <person name="Scott J."/>
            <person name="Pierce K.A."/>
            <person name="Xavier R.J."/>
            <person name="Alm E.J."/>
        </authorList>
    </citation>
    <scope>NUCLEOTIDE SEQUENCE [LARGE SCALE GENOMIC DNA]</scope>
    <source>
        <strain evidence="8 10">BIOML-A5</strain>
    </source>
</reference>
<comment type="caution">
    <text evidence="8">The sequence shown here is derived from an EMBL/GenBank/DDBJ whole genome shotgun (WGS) entry which is preliminary data.</text>
</comment>
<evidence type="ECO:0000256" key="2">
    <source>
        <dbReference type="ARBA" id="ARBA00004442"/>
    </source>
</evidence>
<comment type="subcellular location">
    <subcellularLocation>
        <location evidence="1">Cell envelope</location>
    </subcellularLocation>
    <subcellularLocation>
        <location evidence="2">Cell outer membrane</location>
    </subcellularLocation>
    <subcellularLocation>
        <location evidence="3">Secreted</location>
    </subcellularLocation>
</comment>
<dbReference type="EMBL" id="WKQV01000045">
    <property type="protein sequence ID" value="MSD28156.1"/>
    <property type="molecule type" value="Genomic_DNA"/>
</dbReference>
<accession>A0A6I2RVR7</accession>
<evidence type="ECO:0000313" key="8">
    <source>
        <dbReference type="EMBL" id="MSD25991.1"/>
    </source>
</evidence>
<dbReference type="EMBL" id="WKQV01000001">
    <property type="protein sequence ID" value="MSD25991.1"/>
    <property type="molecule type" value="Genomic_DNA"/>
</dbReference>
<organism evidence="8 10">
    <name type="scientific">Agathobacter rectalis</name>
    <dbReference type="NCBI Taxonomy" id="39491"/>
    <lineage>
        <taxon>Bacteria</taxon>
        <taxon>Bacillati</taxon>
        <taxon>Bacillota</taxon>
        <taxon>Clostridia</taxon>
        <taxon>Lachnospirales</taxon>
        <taxon>Lachnospiraceae</taxon>
        <taxon>Agathobacter</taxon>
    </lineage>
</organism>
<evidence type="ECO:0000256" key="3">
    <source>
        <dbReference type="ARBA" id="ARBA00004613"/>
    </source>
</evidence>
<evidence type="ECO:0000313" key="9">
    <source>
        <dbReference type="EMBL" id="MSD28156.1"/>
    </source>
</evidence>
<evidence type="ECO:0000256" key="7">
    <source>
        <dbReference type="ARBA" id="ARBA00023237"/>
    </source>
</evidence>
<dbReference type="InterPro" id="IPR003368">
    <property type="entry name" value="POMP_repeat"/>
</dbReference>
<dbReference type="AlphaFoldDB" id="A0A6I2RVR7"/>
<feature type="non-terminal residue" evidence="8">
    <location>
        <position position="22"/>
    </location>
</feature>
<dbReference type="GO" id="GO:0009279">
    <property type="term" value="C:cell outer membrane"/>
    <property type="evidence" value="ECO:0007669"/>
    <property type="project" value="UniProtKB-SubCell"/>
</dbReference>
<dbReference type="GO" id="GO:0005576">
    <property type="term" value="C:extracellular region"/>
    <property type="evidence" value="ECO:0007669"/>
    <property type="project" value="UniProtKB-SubCell"/>
</dbReference>
<evidence type="ECO:0000313" key="10">
    <source>
        <dbReference type="Proteomes" id="UP000465607"/>
    </source>
</evidence>
<dbReference type="NCBIfam" id="TIGR01376">
    <property type="entry name" value="POMP_repeat"/>
    <property type="match status" value="1"/>
</dbReference>
<keyword evidence="4" id="KW-0964">Secreted</keyword>
<proteinExistence type="predicted"/>
<dbReference type="Proteomes" id="UP000465607">
    <property type="component" value="Unassembled WGS sequence"/>
</dbReference>
<evidence type="ECO:0000256" key="6">
    <source>
        <dbReference type="ARBA" id="ARBA00023136"/>
    </source>
</evidence>
<sequence length="22" mass="2430">MLNSTTTFGGGIYSRTVKVYSF</sequence>
<keyword evidence="7" id="KW-0998">Cell outer membrane</keyword>
<evidence type="ECO:0000256" key="5">
    <source>
        <dbReference type="ARBA" id="ARBA00022729"/>
    </source>
</evidence>
<keyword evidence="6" id="KW-0472">Membrane</keyword>
<gene>
    <name evidence="8" type="ORF">GKE44_02095</name>
    <name evidence="9" type="ORF">GKE44_13770</name>
</gene>
<evidence type="ECO:0000256" key="4">
    <source>
        <dbReference type="ARBA" id="ARBA00022525"/>
    </source>
</evidence>
<name>A0A6I2RVR7_9FIRM</name>
<keyword evidence="5" id="KW-0732">Signal</keyword>